<protein>
    <recommendedName>
        <fullName evidence="3">AttH domain-containing protein</fullName>
    </recommendedName>
</protein>
<dbReference type="EMBL" id="CP031222">
    <property type="protein sequence ID" value="AXI03487.1"/>
    <property type="molecule type" value="Genomic_DNA"/>
</dbReference>
<gene>
    <name evidence="1" type="ORF">HYN46_11945</name>
</gene>
<evidence type="ECO:0000313" key="2">
    <source>
        <dbReference type="Proteomes" id="UP000253940"/>
    </source>
</evidence>
<reference evidence="1 2" key="1">
    <citation type="submission" date="2018-07" db="EMBL/GenBank/DDBJ databases">
        <title>Genome sequencing of Moraxellaceae gen. HYN0046.</title>
        <authorList>
            <person name="Kim M."/>
            <person name="Yi H."/>
        </authorList>
    </citation>
    <scope>NUCLEOTIDE SEQUENCE [LARGE SCALE GENOMIC DNA]</scope>
    <source>
        <strain evidence="1 2">HYN0046</strain>
    </source>
</reference>
<dbReference type="AlphaFoldDB" id="A0A345P878"/>
<sequence length="219" mass="24663">MPYPLTLSAREDFAVDINLTATGDITWFGHSPIYQHFSLLMRYEGTVIHQGQSTLVKGLCTWENWQTVSLYLPVNKLIPRRFKLGADFFTYQVINLDQDTQLLLGYVAFLDRPIATVAYLRTVDGGSQRLDADVRFQVLTAQVEPAIAPDGSAMTLPQTFRWTITDGKGERLFEINATVDTPMLYGLAAGYVGAYHWEGTRNGLPLTGRGYVEYIDQRD</sequence>
<accession>A0A345P878</accession>
<dbReference type="KEGG" id="mbah:HYN46_11945"/>
<proteinExistence type="predicted"/>
<dbReference type="Pfam" id="PF20375">
    <property type="entry name" value="DUF6670"/>
    <property type="match status" value="1"/>
</dbReference>
<organism evidence="1 2">
    <name type="scientific">Aquirhabdus parva</name>
    <dbReference type="NCBI Taxonomy" id="2283318"/>
    <lineage>
        <taxon>Bacteria</taxon>
        <taxon>Pseudomonadati</taxon>
        <taxon>Pseudomonadota</taxon>
        <taxon>Gammaproteobacteria</taxon>
        <taxon>Moraxellales</taxon>
        <taxon>Moraxellaceae</taxon>
        <taxon>Aquirhabdus</taxon>
    </lineage>
</organism>
<dbReference type="SUPFAM" id="SSF159245">
    <property type="entry name" value="AttH-like"/>
    <property type="match status" value="1"/>
</dbReference>
<evidence type="ECO:0008006" key="3">
    <source>
        <dbReference type="Google" id="ProtNLM"/>
    </source>
</evidence>
<name>A0A345P878_9GAMM</name>
<dbReference type="InterPro" id="IPR046611">
    <property type="entry name" value="DUF6670"/>
</dbReference>
<dbReference type="OrthoDB" id="6672593at2"/>
<evidence type="ECO:0000313" key="1">
    <source>
        <dbReference type="EMBL" id="AXI03487.1"/>
    </source>
</evidence>
<keyword evidence="2" id="KW-1185">Reference proteome</keyword>
<dbReference type="Proteomes" id="UP000253940">
    <property type="component" value="Chromosome"/>
</dbReference>